<evidence type="ECO:0000313" key="2">
    <source>
        <dbReference type="Proteomes" id="UP001234297"/>
    </source>
</evidence>
<protein>
    <submittedName>
        <fullName evidence="1">Uncharacterized protein</fullName>
    </submittedName>
</protein>
<name>A0ACC2KI60_PERAE</name>
<dbReference type="EMBL" id="CM056817">
    <property type="protein sequence ID" value="KAJ8620776.1"/>
    <property type="molecule type" value="Genomic_DNA"/>
</dbReference>
<organism evidence="1 2">
    <name type="scientific">Persea americana</name>
    <name type="common">Avocado</name>
    <dbReference type="NCBI Taxonomy" id="3435"/>
    <lineage>
        <taxon>Eukaryota</taxon>
        <taxon>Viridiplantae</taxon>
        <taxon>Streptophyta</taxon>
        <taxon>Embryophyta</taxon>
        <taxon>Tracheophyta</taxon>
        <taxon>Spermatophyta</taxon>
        <taxon>Magnoliopsida</taxon>
        <taxon>Magnoliidae</taxon>
        <taxon>Laurales</taxon>
        <taxon>Lauraceae</taxon>
        <taxon>Persea</taxon>
    </lineage>
</organism>
<dbReference type="Proteomes" id="UP001234297">
    <property type="component" value="Chromosome 9"/>
</dbReference>
<reference evidence="1 2" key="1">
    <citation type="journal article" date="2022" name="Hortic Res">
        <title>A haplotype resolved chromosomal level avocado genome allows analysis of novel avocado genes.</title>
        <authorList>
            <person name="Nath O."/>
            <person name="Fletcher S.J."/>
            <person name="Hayward A."/>
            <person name="Shaw L.M."/>
            <person name="Masouleh A.K."/>
            <person name="Furtado A."/>
            <person name="Henry R.J."/>
            <person name="Mitter N."/>
        </authorList>
    </citation>
    <scope>NUCLEOTIDE SEQUENCE [LARGE SCALE GENOMIC DNA]</scope>
    <source>
        <strain evidence="2">cv. Hass</strain>
    </source>
</reference>
<accession>A0ACC2KI60</accession>
<sequence length="162" mass="17631">MVMEEVNGGIRVSTFGFAIIGILLAAIILLTYHCILVRWCNRGNSLSLPSHQLFPPYGEGTPSSIDNSFIQLIPAYKYGKVDGKSGEGENICSVCLCEFKEGEDVRRLPDCLHSFHAPCIDMWLYSHSNCPLCRAEMTPSPLLPLRRSPPPGAGGLPRIGGG</sequence>
<evidence type="ECO:0000313" key="1">
    <source>
        <dbReference type="EMBL" id="KAJ8620776.1"/>
    </source>
</evidence>
<gene>
    <name evidence="1" type="ORF">MRB53_029305</name>
</gene>
<comment type="caution">
    <text evidence="1">The sequence shown here is derived from an EMBL/GenBank/DDBJ whole genome shotgun (WGS) entry which is preliminary data.</text>
</comment>
<proteinExistence type="predicted"/>
<keyword evidence="2" id="KW-1185">Reference proteome</keyword>